<proteinExistence type="inferred from homology"/>
<sequence>MPDTPPSAPEDGIGRTGDYLSFHAAFRPQATALADAGETLTFDALQDRVRKTIGALTNLGVRPGDFACVEWTGLLDHMPLLLALENLGAASATFLHDAQPQDNAQILQNAALIFVDRFAQGDLPGRRVRIDAVTGDGPDDTAPLPDTPIDPTSVFRMVTSSGTTGAPKVIAITLSQTERRLEVIQWMVGYSSHSRFVHSMPYTFQGAHFQAMTCLRAGGVNIHVTVTDFWRALSALKATHTAVLPFHFTQLQSDDMLRTLPEGLTITSYGGPVPDPMRARFQQIRPDVRLFETYATNELGTIAVRLTDGSYRSCPGSEVQIVDDTHRPLPPGTQGTVRIRKTGMVAGYVYDPRASAEKFRDGWFYPGDIGVQPDETRFRVLGREDTLMNVGGVKFSAEEHERALTALPEISDACLLTRPNARGENEIWVVLVKKDDLPLDALGKLVAEALPSLIGNIVLITTKQIPRTTSGKIRRQALHEALDRMKAPLQGGFGSSA</sequence>
<evidence type="ECO:0000256" key="2">
    <source>
        <dbReference type="ARBA" id="ARBA00022598"/>
    </source>
</evidence>
<dbReference type="Gene3D" id="3.40.50.12780">
    <property type="entry name" value="N-terminal domain of ligase-like"/>
    <property type="match status" value="1"/>
</dbReference>
<evidence type="ECO:0000313" key="4">
    <source>
        <dbReference type="EMBL" id="NMM46616.1"/>
    </source>
</evidence>
<dbReference type="GO" id="GO:0031956">
    <property type="term" value="F:medium-chain fatty acid-CoA ligase activity"/>
    <property type="evidence" value="ECO:0007669"/>
    <property type="project" value="TreeGrafter"/>
</dbReference>
<dbReference type="Pfam" id="PF00501">
    <property type="entry name" value="AMP-binding"/>
    <property type="match status" value="1"/>
</dbReference>
<dbReference type="AlphaFoldDB" id="A0A7Y0E3M7"/>
<name>A0A7Y0E3M7_9PROT</name>
<comment type="similarity">
    <text evidence="1">Belongs to the ATP-dependent AMP-binding enzyme family.</text>
</comment>
<dbReference type="CDD" id="cd04433">
    <property type="entry name" value="AFD_class_I"/>
    <property type="match status" value="1"/>
</dbReference>
<dbReference type="InterPro" id="IPR020845">
    <property type="entry name" value="AMP-binding_CS"/>
</dbReference>
<keyword evidence="2" id="KW-0436">Ligase</keyword>
<evidence type="ECO:0000256" key="1">
    <source>
        <dbReference type="ARBA" id="ARBA00006432"/>
    </source>
</evidence>
<evidence type="ECO:0000259" key="3">
    <source>
        <dbReference type="Pfam" id="PF00501"/>
    </source>
</evidence>
<dbReference type="PROSITE" id="PS00455">
    <property type="entry name" value="AMP_BINDING"/>
    <property type="match status" value="1"/>
</dbReference>
<organism evidence="4 5">
    <name type="scientific">Pacificispira spongiicola</name>
    <dbReference type="NCBI Taxonomy" id="2729598"/>
    <lineage>
        <taxon>Bacteria</taxon>
        <taxon>Pseudomonadati</taxon>
        <taxon>Pseudomonadota</taxon>
        <taxon>Alphaproteobacteria</taxon>
        <taxon>Rhodospirillales</taxon>
        <taxon>Rhodospirillaceae</taxon>
        <taxon>Pacificispira</taxon>
    </lineage>
</organism>
<dbReference type="Gene3D" id="3.30.300.30">
    <property type="match status" value="1"/>
</dbReference>
<dbReference type="PANTHER" id="PTHR43201">
    <property type="entry name" value="ACYL-COA SYNTHETASE"/>
    <property type="match status" value="1"/>
</dbReference>
<dbReference type="InterPro" id="IPR042099">
    <property type="entry name" value="ANL_N_sf"/>
</dbReference>
<evidence type="ECO:0000313" key="5">
    <source>
        <dbReference type="Proteomes" id="UP000539372"/>
    </source>
</evidence>
<dbReference type="EMBL" id="JABBNT010000007">
    <property type="protein sequence ID" value="NMM46616.1"/>
    <property type="molecule type" value="Genomic_DNA"/>
</dbReference>
<dbReference type="GO" id="GO:0006631">
    <property type="term" value="P:fatty acid metabolic process"/>
    <property type="evidence" value="ECO:0007669"/>
    <property type="project" value="TreeGrafter"/>
</dbReference>
<dbReference type="RefSeq" id="WP_169627013.1">
    <property type="nucleotide sequence ID" value="NZ_JABBNT010000007.1"/>
</dbReference>
<comment type="caution">
    <text evidence="4">The sequence shown here is derived from an EMBL/GenBank/DDBJ whole genome shotgun (WGS) entry which is preliminary data.</text>
</comment>
<keyword evidence="5" id="KW-1185">Reference proteome</keyword>
<dbReference type="InterPro" id="IPR045851">
    <property type="entry name" value="AMP-bd_C_sf"/>
</dbReference>
<dbReference type="InterPro" id="IPR000873">
    <property type="entry name" value="AMP-dep_synth/lig_dom"/>
</dbReference>
<accession>A0A7Y0E3M7</accession>
<dbReference type="Proteomes" id="UP000539372">
    <property type="component" value="Unassembled WGS sequence"/>
</dbReference>
<dbReference type="SUPFAM" id="SSF56801">
    <property type="entry name" value="Acetyl-CoA synthetase-like"/>
    <property type="match status" value="1"/>
</dbReference>
<feature type="domain" description="AMP-dependent synthetase/ligase" evidence="3">
    <location>
        <begin position="23"/>
        <end position="348"/>
    </location>
</feature>
<dbReference type="PANTHER" id="PTHR43201:SF5">
    <property type="entry name" value="MEDIUM-CHAIN ACYL-COA LIGASE ACSF2, MITOCHONDRIAL"/>
    <property type="match status" value="1"/>
</dbReference>
<gene>
    <name evidence="4" type="ORF">HH303_19145</name>
</gene>
<protein>
    <submittedName>
        <fullName evidence="4">AMP-binding protein</fullName>
    </submittedName>
</protein>
<reference evidence="4 5" key="1">
    <citation type="submission" date="2020-04" db="EMBL/GenBank/DDBJ databases">
        <title>Rhodospirillaceae bacterium KN72 isolated from deep sea.</title>
        <authorList>
            <person name="Zhang D.-C."/>
        </authorList>
    </citation>
    <scope>NUCLEOTIDE SEQUENCE [LARGE SCALE GENOMIC DNA]</scope>
    <source>
        <strain evidence="4 5">KN72</strain>
    </source>
</reference>